<protein>
    <submittedName>
        <fullName evidence="1">Uncharacterized protein</fullName>
    </submittedName>
</protein>
<evidence type="ECO:0000313" key="1">
    <source>
        <dbReference type="EMBL" id="MBI5250819.1"/>
    </source>
</evidence>
<sequence>MGKVTRILFAVTVLNFGVWGTVNSVIHGDAINGKIELRKYYGAMKGRYTEVSPGVYLYSFVHKCPNFVLFPATNLWGLLGMRTNAPKGKRDRTADHVPRNTLVIPKRKPTCQ</sequence>
<accession>A0A9D6V3F9</accession>
<gene>
    <name evidence="1" type="ORF">HY912_15120</name>
</gene>
<evidence type="ECO:0000313" key="2">
    <source>
        <dbReference type="Proteomes" id="UP000807825"/>
    </source>
</evidence>
<dbReference type="AlphaFoldDB" id="A0A9D6V3F9"/>
<proteinExistence type="predicted"/>
<comment type="caution">
    <text evidence="1">The sequence shown here is derived from an EMBL/GenBank/DDBJ whole genome shotgun (WGS) entry which is preliminary data.</text>
</comment>
<dbReference type="EMBL" id="JACRDE010000394">
    <property type="protein sequence ID" value="MBI5250819.1"/>
    <property type="molecule type" value="Genomic_DNA"/>
</dbReference>
<reference evidence="1" key="1">
    <citation type="submission" date="2020-07" db="EMBL/GenBank/DDBJ databases">
        <title>Huge and variable diversity of episymbiotic CPR bacteria and DPANN archaea in groundwater ecosystems.</title>
        <authorList>
            <person name="He C.Y."/>
            <person name="Keren R."/>
            <person name="Whittaker M."/>
            <person name="Farag I.F."/>
            <person name="Doudna J."/>
            <person name="Cate J.H.D."/>
            <person name="Banfield J.F."/>
        </authorList>
    </citation>
    <scope>NUCLEOTIDE SEQUENCE</scope>
    <source>
        <strain evidence="1">NC_groundwater_1664_Pr3_B-0.1um_52_9</strain>
    </source>
</reference>
<dbReference type="Proteomes" id="UP000807825">
    <property type="component" value="Unassembled WGS sequence"/>
</dbReference>
<organism evidence="1 2">
    <name type="scientific">Desulfomonile tiedjei</name>
    <dbReference type="NCBI Taxonomy" id="2358"/>
    <lineage>
        <taxon>Bacteria</taxon>
        <taxon>Pseudomonadati</taxon>
        <taxon>Thermodesulfobacteriota</taxon>
        <taxon>Desulfomonilia</taxon>
        <taxon>Desulfomonilales</taxon>
        <taxon>Desulfomonilaceae</taxon>
        <taxon>Desulfomonile</taxon>
    </lineage>
</organism>
<name>A0A9D6V3F9_9BACT</name>